<gene>
    <name evidence="1" type="ORF">RND81_05G153100</name>
</gene>
<sequence length="38" mass="4488">MSTSRRHQILLKACLFLPTLKVLIERTRRNCGGFCIRR</sequence>
<organism evidence="1 2">
    <name type="scientific">Saponaria officinalis</name>
    <name type="common">Common soapwort</name>
    <name type="synonym">Lychnis saponaria</name>
    <dbReference type="NCBI Taxonomy" id="3572"/>
    <lineage>
        <taxon>Eukaryota</taxon>
        <taxon>Viridiplantae</taxon>
        <taxon>Streptophyta</taxon>
        <taxon>Embryophyta</taxon>
        <taxon>Tracheophyta</taxon>
        <taxon>Spermatophyta</taxon>
        <taxon>Magnoliopsida</taxon>
        <taxon>eudicotyledons</taxon>
        <taxon>Gunneridae</taxon>
        <taxon>Pentapetalae</taxon>
        <taxon>Caryophyllales</taxon>
        <taxon>Caryophyllaceae</taxon>
        <taxon>Caryophylleae</taxon>
        <taxon>Saponaria</taxon>
    </lineage>
</organism>
<reference evidence="1" key="1">
    <citation type="submission" date="2024-03" db="EMBL/GenBank/DDBJ databases">
        <title>WGS assembly of Saponaria officinalis var. Norfolk2.</title>
        <authorList>
            <person name="Jenkins J."/>
            <person name="Shu S."/>
            <person name="Grimwood J."/>
            <person name="Barry K."/>
            <person name="Goodstein D."/>
            <person name="Schmutz J."/>
            <person name="Leebens-Mack J."/>
            <person name="Osbourn A."/>
        </authorList>
    </citation>
    <scope>NUCLEOTIDE SEQUENCE [LARGE SCALE GENOMIC DNA]</scope>
    <source>
        <strain evidence="1">JIC</strain>
    </source>
</reference>
<dbReference type="AlphaFoldDB" id="A0AAW1KYC0"/>
<protein>
    <submittedName>
        <fullName evidence="1">Uncharacterized protein</fullName>
    </submittedName>
</protein>
<dbReference type="EMBL" id="JBDFQZ010000005">
    <property type="protein sequence ID" value="KAK9725553.1"/>
    <property type="molecule type" value="Genomic_DNA"/>
</dbReference>
<evidence type="ECO:0000313" key="1">
    <source>
        <dbReference type="EMBL" id="KAK9725553.1"/>
    </source>
</evidence>
<keyword evidence="2" id="KW-1185">Reference proteome</keyword>
<comment type="caution">
    <text evidence="1">The sequence shown here is derived from an EMBL/GenBank/DDBJ whole genome shotgun (WGS) entry which is preliminary data.</text>
</comment>
<dbReference type="Proteomes" id="UP001443914">
    <property type="component" value="Unassembled WGS sequence"/>
</dbReference>
<name>A0AAW1KYC0_SAPOF</name>
<evidence type="ECO:0000313" key="2">
    <source>
        <dbReference type="Proteomes" id="UP001443914"/>
    </source>
</evidence>
<accession>A0AAW1KYC0</accession>
<proteinExistence type="predicted"/>